<feature type="transmembrane region" description="Helical" evidence="15">
    <location>
        <begin position="82"/>
        <end position="102"/>
    </location>
</feature>
<evidence type="ECO:0000313" key="18">
    <source>
        <dbReference type="Proteomes" id="UP000594263"/>
    </source>
</evidence>
<evidence type="ECO:0000256" key="4">
    <source>
        <dbReference type="ARBA" id="ARBA00022516"/>
    </source>
</evidence>
<dbReference type="AlphaFoldDB" id="A0A7N0T0R3"/>
<evidence type="ECO:0000256" key="2">
    <source>
        <dbReference type="ARBA" id="ARBA00004477"/>
    </source>
</evidence>
<evidence type="ECO:0000256" key="3">
    <source>
        <dbReference type="ARBA" id="ARBA00009324"/>
    </source>
</evidence>
<dbReference type="GO" id="GO:0080132">
    <property type="term" value="F:fatty acid 2-hydroxylase activity"/>
    <property type="evidence" value="ECO:0007669"/>
    <property type="project" value="InterPro"/>
</dbReference>
<feature type="transmembrane region" description="Helical" evidence="15">
    <location>
        <begin position="161"/>
        <end position="178"/>
    </location>
</feature>
<evidence type="ECO:0000256" key="15">
    <source>
        <dbReference type="SAM" id="Phobius"/>
    </source>
</evidence>
<dbReference type="GO" id="GO:0006633">
    <property type="term" value="P:fatty acid biosynthetic process"/>
    <property type="evidence" value="ECO:0007669"/>
    <property type="project" value="UniProtKB-KW"/>
</dbReference>
<dbReference type="Gramene" id="Kaladp0016s0285.1.v1.1">
    <property type="protein sequence ID" value="Kaladp0016s0285.1.v1.1"/>
    <property type="gene ID" value="Kaladp0016s0285.v1.1"/>
</dbReference>
<keyword evidence="6" id="KW-0479">Metal-binding</keyword>
<dbReference type="EnsemblPlants" id="Kaladp0016s0285.1.v1.1">
    <property type="protein sequence ID" value="Kaladp0016s0285.1.v1.1"/>
    <property type="gene ID" value="Kaladp0016s0285.v1.1"/>
</dbReference>
<evidence type="ECO:0000256" key="5">
    <source>
        <dbReference type="ARBA" id="ARBA00022692"/>
    </source>
</evidence>
<comment type="subcellular location">
    <subcellularLocation>
        <location evidence="2">Endoplasmic reticulum membrane</location>
        <topology evidence="2">Multi-pass membrane protein</topology>
    </subcellularLocation>
</comment>
<evidence type="ECO:0000256" key="6">
    <source>
        <dbReference type="ARBA" id="ARBA00022723"/>
    </source>
</evidence>
<dbReference type="Proteomes" id="UP000594263">
    <property type="component" value="Unplaced"/>
</dbReference>
<dbReference type="GO" id="GO:0005506">
    <property type="term" value="F:iron ion binding"/>
    <property type="evidence" value="ECO:0007669"/>
    <property type="project" value="InterPro"/>
</dbReference>
<keyword evidence="10 15" id="KW-1133">Transmembrane helix</keyword>
<keyword evidence="4" id="KW-0444">Lipid biosynthesis</keyword>
<keyword evidence="12" id="KW-0443">Lipid metabolism</keyword>
<dbReference type="EnsemblPlants" id="Kaladp0016s0285.2.v1.1">
    <property type="protein sequence ID" value="Kaladp0016s0285.2.v1.1"/>
    <property type="gene ID" value="Kaladp0016s0285.v1.1"/>
</dbReference>
<keyword evidence="11" id="KW-0560">Oxidoreductase</keyword>
<keyword evidence="13 15" id="KW-0472">Membrane</keyword>
<dbReference type="OMA" id="TTHYYLH"/>
<keyword evidence="5 15" id="KW-0812">Transmembrane</keyword>
<protein>
    <recommendedName>
        <fullName evidence="16">Fatty acid hydroxylase domain-containing protein</fullName>
    </recommendedName>
</protein>
<name>A0A7N0T0R3_KALFE</name>
<evidence type="ECO:0000256" key="11">
    <source>
        <dbReference type="ARBA" id="ARBA00023002"/>
    </source>
</evidence>
<evidence type="ECO:0000256" key="9">
    <source>
        <dbReference type="ARBA" id="ARBA00022833"/>
    </source>
</evidence>
<keyword evidence="8" id="KW-0276">Fatty acid metabolism</keyword>
<evidence type="ECO:0000256" key="13">
    <source>
        <dbReference type="ARBA" id="ARBA00023136"/>
    </source>
</evidence>
<proteinExistence type="inferred from homology"/>
<reference evidence="17" key="1">
    <citation type="submission" date="2021-01" db="UniProtKB">
        <authorList>
            <consortium name="EnsemblPlants"/>
        </authorList>
    </citation>
    <scope>IDENTIFICATION</scope>
</reference>
<evidence type="ECO:0000256" key="7">
    <source>
        <dbReference type="ARBA" id="ARBA00022824"/>
    </source>
</evidence>
<dbReference type="PANTHER" id="PTHR12863:SF1">
    <property type="entry name" value="FATTY ACID 2-HYDROXYLASE"/>
    <property type="match status" value="1"/>
</dbReference>
<evidence type="ECO:0000256" key="14">
    <source>
        <dbReference type="ARBA" id="ARBA00023160"/>
    </source>
</evidence>
<evidence type="ECO:0000313" key="17">
    <source>
        <dbReference type="EnsemblPlants" id="Kaladp0016s0285.2.v1.1"/>
    </source>
</evidence>
<evidence type="ECO:0000256" key="1">
    <source>
        <dbReference type="ARBA" id="ARBA00001947"/>
    </source>
</evidence>
<comment type="cofactor">
    <cofactor evidence="1">
        <name>Zn(2+)</name>
        <dbReference type="ChEBI" id="CHEBI:29105"/>
    </cofactor>
</comment>
<dbReference type="InterPro" id="IPR006694">
    <property type="entry name" value="Fatty_acid_hydroxylase"/>
</dbReference>
<evidence type="ECO:0000256" key="8">
    <source>
        <dbReference type="ARBA" id="ARBA00022832"/>
    </source>
</evidence>
<evidence type="ECO:0000256" key="10">
    <source>
        <dbReference type="ARBA" id="ARBA00022989"/>
    </source>
</evidence>
<keyword evidence="9" id="KW-0862">Zinc</keyword>
<organism evidence="17 18">
    <name type="scientific">Kalanchoe fedtschenkoi</name>
    <name type="common">Lavender scallops</name>
    <name type="synonym">South American air plant</name>
    <dbReference type="NCBI Taxonomy" id="63787"/>
    <lineage>
        <taxon>Eukaryota</taxon>
        <taxon>Viridiplantae</taxon>
        <taxon>Streptophyta</taxon>
        <taxon>Embryophyta</taxon>
        <taxon>Tracheophyta</taxon>
        <taxon>Spermatophyta</taxon>
        <taxon>Magnoliopsida</taxon>
        <taxon>eudicotyledons</taxon>
        <taxon>Gunneridae</taxon>
        <taxon>Pentapetalae</taxon>
        <taxon>Saxifragales</taxon>
        <taxon>Crassulaceae</taxon>
        <taxon>Kalanchoe</taxon>
    </lineage>
</organism>
<dbReference type="GO" id="GO:0005789">
    <property type="term" value="C:endoplasmic reticulum membrane"/>
    <property type="evidence" value="ECO:0007669"/>
    <property type="project" value="UniProtKB-SubCell"/>
</dbReference>
<accession>A0A7N0T0R3</accession>
<evidence type="ECO:0000259" key="16">
    <source>
        <dbReference type="Pfam" id="PF04116"/>
    </source>
</evidence>
<dbReference type="PANTHER" id="PTHR12863">
    <property type="entry name" value="FATTY ACID HYDROXYLASE"/>
    <property type="match status" value="1"/>
</dbReference>
<sequence>MVAAAGFTVDLDKPLVFQVGHLGEAYDKWVHIPIVSKNGPRFFGNDYLEMLTKTKWWVIPIVWLPVICLLVSRSLGMGLETSQVATMVFSGVLIWTLMEYTLHRFLFHVKTTSYWANTAHYLLHGCHHKHPMDALRLVFPPAATAILCVPFWSIVRILTTASVAPAVFAGILSGYVMYDLTHYYLHHGKPLDGYFHSLKRYHLNHHFKLQEVGFGITSKLWDIVFGTLPPTKEA</sequence>
<keyword evidence="18" id="KW-1185">Reference proteome</keyword>
<dbReference type="Gramene" id="Kaladp0016s0285.2.v1.1">
    <property type="protein sequence ID" value="Kaladp0016s0285.2.v1.1"/>
    <property type="gene ID" value="Kaladp0016s0285.v1.1"/>
</dbReference>
<feature type="transmembrane region" description="Helical" evidence="15">
    <location>
        <begin position="137"/>
        <end position="155"/>
    </location>
</feature>
<comment type="similarity">
    <text evidence="3">Belongs to the sterol desaturase family.</text>
</comment>
<keyword evidence="14" id="KW-0275">Fatty acid biosynthesis</keyword>
<feature type="domain" description="Fatty acid hydroxylase" evidence="16">
    <location>
        <begin position="90"/>
        <end position="227"/>
    </location>
</feature>
<evidence type="ECO:0000256" key="12">
    <source>
        <dbReference type="ARBA" id="ARBA00023098"/>
    </source>
</evidence>
<feature type="transmembrane region" description="Helical" evidence="15">
    <location>
        <begin position="56"/>
        <end position="76"/>
    </location>
</feature>
<keyword evidence="7" id="KW-0256">Endoplasmic reticulum</keyword>
<dbReference type="InterPro" id="IPR014430">
    <property type="entry name" value="Scs7"/>
</dbReference>
<dbReference type="Pfam" id="PF04116">
    <property type="entry name" value="FA_hydroxylase"/>
    <property type="match status" value="1"/>
</dbReference>